<dbReference type="Pfam" id="PF07690">
    <property type="entry name" value="MFS_1"/>
    <property type="match status" value="1"/>
</dbReference>
<dbReference type="SUPFAM" id="SSF103473">
    <property type="entry name" value="MFS general substrate transporter"/>
    <property type="match status" value="1"/>
</dbReference>
<feature type="non-terminal residue" evidence="7">
    <location>
        <position position="1"/>
    </location>
</feature>
<feature type="transmembrane region" description="Helical" evidence="5">
    <location>
        <begin position="451"/>
        <end position="469"/>
    </location>
</feature>
<organism evidence="7 8">
    <name type="scientific">Mesorhabditis spiculigera</name>
    <dbReference type="NCBI Taxonomy" id="96644"/>
    <lineage>
        <taxon>Eukaryota</taxon>
        <taxon>Metazoa</taxon>
        <taxon>Ecdysozoa</taxon>
        <taxon>Nematoda</taxon>
        <taxon>Chromadorea</taxon>
        <taxon>Rhabditida</taxon>
        <taxon>Rhabditina</taxon>
        <taxon>Rhabditomorpha</taxon>
        <taxon>Rhabditoidea</taxon>
        <taxon>Rhabditidae</taxon>
        <taxon>Mesorhabditinae</taxon>
        <taxon>Mesorhabditis</taxon>
    </lineage>
</organism>
<dbReference type="GO" id="GO:0022857">
    <property type="term" value="F:transmembrane transporter activity"/>
    <property type="evidence" value="ECO:0007669"/>
    <property type="project" value="InterPro"/>
</dbReference>
<accession>A0AA36GAI6</accession>
<evidence type="ECO:0000259" key="6">
    <source>
        <dbReference type="PROSITE" id="PS50850"/>
    </source>
</evidence>
<dbReference type="GO" id="GO:0006820">
    <property type="term" value="P:monoatomic anion transport"/>
    <property type="evidence" value="ECO:0007669"/>
    <property type="project" value="TreeGrafter"/>
</dbReference>
<reference evidence="7" key="1">
    <citation type="submission" date="2023-06" db="EMBL/GenBank/DDBJ databases">
        <authorList>
            <person name="Delattre M."/>
        </authorList>
    </citation>
    <scope>NUCLEOTIDE SEQUENCE</scope>
    <source>
        <strain evidence="7">AF72</strain>
    </source>
</reference>
<dbReference type="InterPro" id="IPR050382">
    <property type="entry name" value="MFS_Na/Anion_cotransporter"/>
</dbReference>
<feature type="transmembrane region" description="Helical" evidence="5">
    <location>
        <begin position="153"/>
        <end position="175"/>
    </location>
</feature>
<feature type="transmembrane region" description="Helical" evidence="5">
    <location>
        <begin position="359"/>
        <end position="377"/>
    </location>
</feature>
<comment type="caution">
    <text evidence="7">The sequence shown here is derived from an EMBL/GenBank/DDBJ whole genome shotgun (WGS) entry which is preliminary data.</text>
</comment>
<feature type="transmembrane region" description="Helical" evidence="5">
    <location>
        <begin position="275"/>
        <end position="297"/>
    </location>
</feature>
<sequence>MDVVPESPLFHPKTRRLQIVVLIMIGFSTMVFSRANIAYSLPCMLNSTAISLMLNNGTEKAALSQQSMSGACASNLAIPGVIDYGGSIIWSQGEQGLLFAGAFIGAVPGVLIATWYISRASCHHTLTVAIFVLALSSVLFPKSVLIVGFPAAFALRLVLGVAESFVHPAVCGLLASWFPINERSTAISLQNTGVILGMLFGPPLAGYLCKSTLGWPWISYAAAFGCIGWLFIWWFLASDSPQTDKRISQEERRYLAENNNSTPVQKKSSVPWKGIWTSAPFWAINLAQFTINIYATFSQIYLPTYYKEVLMLSVTTNGYFVAIPYIINGVVNFAYSFGIDAMKRRGKITPTTAVKVSQFMANLGTGLGMISIIFFANCQNPEYVLVILCVSSIFLAMFSSGMFTSMLSLAPQHTASLAGSTVFFAILGRIACPILITLLRPTGSAAEWNRIILFIGGISIATGFVFAIFGTADVQPWAIEDDEVEDIESPEKDPKTKLIDKKKKKAQKLSMMALSSGPCGYPSELTTSIMSIDRKN</sequence>
<feature type="domain" description="Major facilitator superfamily (MFS) profile" evidence="6">
    <location>
        <begin position="19"/>
        <end position="475"/>
    </location>
</feature>
<protein>
    <recommendedName>
        <fullName evidence="6">Major facilitator superfamily (MFS) profile domain-containing protein</fullName>
    </recommendedName>
</protein>
<keyword evidence="8" id="KW-1185">Reference proteome</keyword>
<evidence type="ECO:0000313" key="7">
    <source>
        <dbReference type="EMBL" id="CAJ0583984.1"/>
    </source>
</evidence>
<dbReference type="FunFam" id="1.20.1250.20:FF:000355">
    <property type="entry name" value="SLC (SoLute Carrier) homolog"/>
    <property type="match status" value="1"/>
</dbReference>
<dbReference type="InterPro" id="IPR011701">
    <property type="entry name" value="MFS"/>
</dbReference>
<dbReference type="InterPro" id="IPR020846">
    <property type="entry name" value="MFS_dom"/>
</dbReference>
<dbReference type="PANTHER" id="PTHR11662">
    <property type="entry name" value="SOLUTE CARRIER FAMILY 17"/>
    <property type="match status" value="1"/>
</dbReference>
<evidence type="ECO:0000256" key="3">
    <source>
        <dbReference type="ARBA" id="ARBA00022989"/>
    </source>
</evidence>
<feature type="transmembrane region" description="Helical" evidence="5">
    <location>
        <begin position="383"/>
        <end position="403"/>
    </location>
</feature>
<evidence type="ECO:0000256" key="5">
    <source>
        <dbReference type="SAM" id="Phobius"/>
    </source>
</evidence>
<dbReference type="AlphaFoldDB" id="A0AA36GAI6"/>
<feature type="transmembrane region" description="Helical" evidence="5">
    <location>
        <begin position="19"/>
        <end position="39"/>
    </location>
</feature>
<feature type="transmembrane region" description="Helical" evidence="5">
    <location>
        <begin position="125"/>
        <end position="147"/>
    </location>
</feature>
<dbReference type="Gene3D" id="1.20.1250.20">
    <property type="entry name" value="MFS general substrate transporter like domains"/>
    <property type="match status" value="2"/>
</dbReference>
<dbReference type="GO" id="GO:0016020">
    <property type="term" value="C:membrane"/>
    <property type="evidence" value="ECO:0007669"/>
    <property type="project" value="UniProtKB-SubCell"/>
</dbReference>
<evidence type="ECO:0000256" key="1">
    <source>
        <dbReference type="ARBA" id="ARBA00004141"/>
    </source>
</evidence>
<dbReference type="InterPro" id="IPR036259">
    <property type="entry name" value="MFS_trans_sf"/>
</dbReference>
<comment type="subcellular location">
    <subcellularLocation>
        <location evidence="1">Membrane</location>
        <topology evidence="1">Multi-pass membrane protein</topology>
    </subcellularLocation>
</comment>
<dbReference type="PROSITE" id="PS50850">
    <property type="entry name" value="MFS"/>
    <property type="match status" value="1"/>
</dbReference>
<gene>
    <name evidence="7" type="ORF">MSPICULIGERA_LOCUS22052</name>
</gene>
<proteinExistence type="predicted"/>
<dbReference type="PANTHER" id="PTHR11662:SF405">
    <property type="entry name" value="PROTEIN CBG12249"/>
    <property type="match status" value="1"/>
</dbReference>
<keyword evidence="4 5" id="KW-0472">Membrane</keyword>
<dbReference type="Proteomes" id="UP001177023">
    <property type="component" value="Unassembled WGS sequence"/>
</dbReference>
<feature type="transmembrane region" description="Helical" evidence="5">
    <location>
        <begin position="415"/>
        <end position="439"/>
    </location>
</feature>
<evidence type="ECO:0000256" key="4">
    <source>
        <dbReference type="ARBA" id="ARBA00023136"/>
    </source>
</evidence>
<keyword evidence="3 5" id="KW-1133">Transmembrane helix</keyword>
<name>A0AA36GAI6_9BILA</name>
<evidence type="ECO:0000256" key="2">
    <source>
        <dbReference type="ARBA" id="ARBA00022692"/>
    </source>
</evidence>
<feature type="transmembrane region" description="Helical" evidence="5">
    <location>
        <begin position="317"/>
        <end position="338"/>
    </location>
</feature>
<dbReference type="EMBL" id="CATQJA010002665">
    <property type="protein sequence ID" value="CAJ0583984.1"/>
    <property type="molecule type" value="Genomic_DNA"/>
</dbReference>
<evidence type="ECO:0000313" key="8">
    <source>
        <dbReference type="Proteomes" id="UP001177023"/>
    </source>
</evidence>
<feature type="transmembrane region" description="Helical" evidence="5">
    <location>
        <begin position="217"/>
        <end position="236"/>
    </location>
</feature>
<feature type="transmembrane region" description="Helical" evidence="5">
    <location>
        <begin position="97"/>
        <end position="118"/>
    </location>
</feature>
<feature type="transmembrane region" description="Helical" evidence="5">
    <location>
        <begin position="187"/>
        <end position="205"/>
    </location>
</feature>
<keyword evidence="2 5" id="KW-0812">Transmembrane</keyword>